<evidence type="ECO:0000256" key="2">
    <source>
        <dbReference type="ARBA" id="ARBA00022679"/>
    </source>
</evidence>
<dbReference type="SMART" id="SM00220">
    <property type="entry name" value="S_TKc"/>
    <property type="match status" value="1"/>
</dbReference>
<evidence type="ECO:0000256" key="4">
    <source>
        <dbReference type="ARBA" id="ARBA00022777"/>
    </source>
</evidence>
<evidence type="ECO:0000259" key="6">
    <source>
        <dbReference type="PROSITE" id="PS50011"/>
    </source>
</evidence>
<dbReference type="InterPro" id="IPR000719">
    <property type="entry name" value="Prot_kinase_dom"/>
</dbReference>
<evidence type="ECO:0000313" key="7">
    <source>
        <dbReference type="EMBL" id="KAK6208010.1"/>
    </source>
</evidence>
<dbReference type="GO" id="GO:0005524">
    <property type="term" value="F:ATP binding"/>
    <property type="evidence" value="ECO:0007669"/>
    <property type="project" value="UniProtKB-KW"/>
</dbReference>
<keyword evidence="5" id="KW-0067">ATP-binding</keyword>
<name>A0AAV9SVT0_9PEZI</name>
<evidence type="ECO:0000256" key="5">
    <source>
        <dbReference type="ARBA" id="ARBA00022840"/>
    </source>
</evidence>
<keyword evidence="3" id="KW-0547">Nucleotide-binding</keyword>
<dbReference type="EMBL" id="JASAOK010000053">
    <property type="protein sequence ID" value="KAK6208010.1"/>
    <property type="molecule type" value="Genomic_DNA"/>
</dbReference>
<keyword evidence="2" id="KW-0808">Transferase</keyword>
<keyword evidence="8" id="KW-1185">Reference proteome</keyword>
<dbReference type="Gene3D" id="1.10.510.10">
    <property type="entry name" value="Transferase(Phosphotransferase) domain 1"/>
    <property type="match status" value="1"/>
</dbReference>
<evidence type="ECO:0000256" key="3">
    <source>
        <dbReference type="ARBA" id="ARBA00022741"/>
    </source>
</evidence>
<gene>
    <name evidence="7" type="ORF">QIS74_13091</name>
</gene>
<dbReference type="Proteomes" id="UP001327957">
    <property type="component" value="Unassembled WGS sequence"/>
</dbReference>
<evidence type="ECO:0000313" key="8">
    <source>
        <dbReference type="Proteomes" id="UP001327957"/>
    </source>
</evidence>
<evidence type="ECO:0000256" key="1">
    <source>
        <dbReference type="ARBA" id="ARBA00012513"/>
    </source>
</evidence>
<dbReference type="PANTHER" id="PTHR43671">
    <property type="entry name" value="SERINE/THREONINE-PROTEIN KINASE NEK"/>
    <property type="match status" value="1"/>
</dbReference>
<dbReference type="EC" id="2.7.11.1" evidence="1"/>
<dbReference type="GO" id="GO:0004674">
    <property type="term" value="F:protein serine/threonine kinase activity"/>
    <property type="evidence" value="ECO:0007669"/>
    <property type="project" value="UniProtKB-EC"/>
</dbReference>
<accession>A0AAV9SVT0</accession>
<dbReference type="PROSITE" id="PS50011">
    <property type="entry name" value="PROTEIN_KINASE_DOM"/>
    <property type="match status" value="1"/>
</dbReference>
<dbReference type="InterPro" id="IPR050660">
    <property type="entry name" value="NEK_Ser/Thr_kinase"/>
</dbReference>
<protein>
    <recommendedName>
        <fullName evidence="1">non-specific serine/threonine protein kinase</fullName>
        <ecNumber evidence="1">2.7.11.1</ecNumber>
    </recommendedName>
</protein>
<dbReference type="PANTHER" id="PTHR43671:SF13">
    <property type="entry name" value="SERINE_THREONINE-PROTEIN KINASE NEK2"/>
    <property type="match status" value="1"/>
</dbReference>
<comment type="caution">
    <text evidence="7">The sequence shown here is derived from an EMBL/GenBank/DDBJ whole genome shotgun (WGS) entry which is preliminary data.</text>
</comment>
<keyword evidence="4" id="KW-0418">Kinase</keyword>
<sequence>MPVPDNFEEEHAPLIYNEKLPLSPKDAAAAGYVCKHAGCAFNPRTEFSDGHHPEFGTVAVFKYYFLWQYAQMSWKEMNLWVRLPRHPNIVPFDRVVVDEMKGCVVGFTSSYVPGGNLEENRSRVFRLKWLRQLIDAVDDLNLEYGIAHQDIAPRNLLVDESTDSVMLFDFNFAARINHPSSPGEGESYLEDRNDIKGVIFTAYEIITQDNSLRSMPHEDQNLGSLGGEWVKHSEVKLDHPVAAYKLMLQEWQERRAADLRPVNPRDITRAIDWPSRPKPPQETVSLKNTQGQLSQITFEKWYERRQDVLDRGGAPRLVSAGDADEANKLFLEIFEGDTIRLIKELLV</sequence>
<organism evidence="7 8">
    <name type="scientific">Colletotrichum tabaci</name>
    <dbReference type="NCBI Taxonomy" id="1209068"/>
    <lineage>
        <taxon>Eukaryota</taxon>
        <taxon>Fungi</taxon>
        <taxon>Dikarya</taxon>
        <taxon>Ascomycota</taxon>
        <taxon>Pezizomycotina</taxon>
        <taxon>Sordariomycetes</taxon>
        <taxon>Hypocreomycetidae</taxon>
        <taxon>Glomerellales</taxon>
        <taxon>Glomerellaceae</taxon>
        <taxon>Colletotrichum</taxon>
        <taxon>Colletotrichum destructivum species complex</taxon>
    </lineage>
</organism>
<dbReference type="SUPFAM" id="SSF56112">
    <property type="entry name" value="Protein kinase-like (PK-like)"/>
    <property type="match status" value="1"/>
</dbReference>
<dbReference type="AlphaFoldDB" id="A0AAV9SVT0"/>
<proteinExistence type="predicted"/>
<reference evidence="7 8" key="1">
    <citation type="submission" date="2023-04" db="EMBL/GenBank/DDBJ databases">
        <title>Colletotrichum tabacum stain YC1 causing leaf anthracnose on Nicotiana tabacum(L.) cv.</title>
        <authorList>
            <person name="Ji Z."/>
            <person name="Wang M."/>
            <person name="Zhang J."/>
            <person name="Wang N."/>
            <person name="Zhou Z."/>
        </authorList>
    </citation>
    <scope>NUCLEOTIDE SEQUENCE [LARGE SCALE GENOMIC DNA]</scope>
    <source>
        <strain evidence="7 8">YC1</strain>
    </source>
</reference>
<dbReference type="InterPro" id="IPR011009">
    <property type="entry name" value="Kinase-like_dom_sf"/>
</dbReference>
<dbReference type="Pfam" id="PF00069">
    <property type="entry name" value="Pkinase"/>
    <property type="match status" value="1"/>
</dbReference>
<feature type="domain" description="Protein kinase" evidence="6">
    <location>
        <begin position="1"/>
        <end position="347"/>
    </location>
</feature>